<gene>
    <name evidence="6" type="ORF">AYR63_01825</name>
</gene>
<dbReference type="GO" id="GO:0003677">
    <property type="term" value="F:DNA binding"/>
    <property type="evidence" value="ECO:0007669"/>
    <property type="project" value="UniProtKB-KW"/>
</dbReference>
<reference evidence="6 7" key="1">
    <citation type="submission" date="2016-03" db="EMBL/GenBank/DDBJ databases">
        <title>Pediococcus and Lactobacillus from brewery environment - whole genome sequencing and assembly.</title>
        <authorList>
            <person name="Behr J."/>
            <person name="Geissler A.J."/>
            <person name="Vogel R.F."/>
        </authorList>
    </citation>
    <scope>NUCLEOTIDE SEQUENCE [LARGE SCALE GENOMIC DNA]</scope>
    <source>
        <strain evidence="6 7">TMW 1.1995</strain>
    </source>
</reference>
<sequence>MNNRDLNYFCDLVESGSYTATAEKFQITQPAVSAAVKRLEKEYETPLLRQRNHRAKLVTTAAGGVLYIKARKMITEYDQVKLEVQHASEGQVRLGFSNIAGGIWLPRVVELFTKNNLLDQVTTEMANSEKLLTELRDGKLDAAVFSSIDPEKSADLRVSELEKHQLCVLVNKRNLLSRQEVISPEDLKDVSMLVRPKHTLPRKALDAFCRVGKFRPKILYEPDTNQLVEKMVALNLGVGFVIDGSVYLDENVVKIPLQEKDRIHCYMQLAVRKSFLPNQNQQQCIELLKRIARTDED</sequence>
<dbReference type="Proteomes" id="UP000093267">
    <property type="component" value="Chromosome"/>
</dbReference>
<evidence type="ECO:0000313" key="7">
    <source>
        <dbReference type="Proteomes" id="UP000093267"/>
    </source>
</evidence>
<dbReference type="GO" id="GO:0003700">
    <property type="term" value="F:DNA-binding transcription factor activity"/>
    <property type="evidence" value="ECO:0007669"/>
    <property type="project" value="InterPro"/>
</dbReference>
<dbReference type="InterPro" id="IPR050950">
    <property type="entry name" value="HTH-type_LysR_regulators"/>
</dbReference>
<dbReference type="InterPro" id="IPR036388">
    <property type="entry name" value="WH-like_DNA-bd_sf"/>
</dbReference>
<dbReference type="Gene3D" id="3.40.190.10">
    <property type="entry name" value="Periplasmic binding protein-like II"/>
    <property type="match status" value="2"/>
</dbReference>
<evidence type="ECO:0000256" key="1">
    <source>
        <dbReference type="ARBA" id="ARBA00009437"/>
    </source>
</evidence>
<dbReference type="EMBL" id="CP014924">
    <property type="protein sequence ID" value="ANZ66002.1"/>
    <property type="molecule type" value="Genomic_DNA"/>
</dbReference>
<accession>A0A1B2IVC8</accession>
<keyword evidence="2" id="KW-0805">Transcription regulation</keyword>
<dbReference type="Pfam" id="PF00126">
    <property type="entry name" value="HTH_1"/>
    <property type="match status" value="1"/>
</dbReference>
<dbReference type="SUPFAM" id="SSF46785">
    <property type="entry name" value="Winged helix' DNA-binding domain"/>
    <property type="match status" value="1"/>
</dbReference>
<dbReference type="Gene3D" id="1.10.10.10">
    <property type="entry name" value="Winged helix-like DNA-binding domain superfamily/Winged helix DNA-binding domain"/>
    <property type="match status" value="1"/>
</dbReference>
<dbReference type="PROSITE" id="PS50931">
    <property type="entry name" value="HTH_LYSR"/>
    <property type="match status" value="1"/>
</dbReference>
<dbReference type="SUPFAM" id="SSF53850">
    <property type="entry name" value="Periplasmic binding protein-like II"/>
    <property type="match status" value="1"/>
</dbReference>
<keyword evidence="7" id="KW-1185">Reference proteome</keyword>
<evidence type="ECO:0000256" key="3">
    <source>
        <dbReference type="ARBA" id="ARBA00023125"/>
    </source>
</evidence>
<dbReference type="InterPro" id="IPR000847">
    <property type="entry name" value="LysR_HTH_N"/>
</dbReference>
<proteinExistence type="inferred from homology"/>
<dbReference type="STRING" id="240427.AYR62_01115"/>
<name>A0A1B2IVC8_9LACO</name>
<dbReference type="PRINTS" id="PR00039">
    <property type="entry name" value="HTHLYSR"/>
</dbReference>
<keyword evidence="3" id="KW-0238">DNA-binding</keyword>
<dbReference type="RefSeq" id="WP_054710878.1">
    <property type="nucleotide sequence ID" value="NZ_CP014912.1"/>
</dbReference>
<dbReference type="PANTHER" id="PTHR30419">
    <property type="entry name" value="HTH-TYPE TRANSCRIPTIONAL REGULATOR YBHD"/>
    <property type="match status" value="1"/>
</dbReference>
<protein>
    <submittedName>
        <fullName evidence="6">LysR family transcriptional regulator</fullName>
    </submittedName>
</protein>
<evidence type="ECO:0000313" key="6">
    <source>
        <dbReference type="EMBL" id="ANZ66002.1"/>
    </source>
</evidence>
<comment type="similarity">
    <text evidence="1">Belongs to the LysR transcriptional regulatory family.</text>
</comment>
<feature type="domain" description="HTH lysR-type" evidence="5">
    <location>
        <begin position="1"/>
        <end position="58"/>
    </location>
</feature>
<organism evidence="6 7">
    <name type="scientific">Secundilactobacillus paracollinoides</name>
    <dbReference type="NCBI Taxonomy" id="240427"/>
    <lineage>
        <taxon>Bacteria</taxon>
        <taxon>Bacillati</taxon>
        <taxon>Bacillota</taxon>
        <taxon>Bacilli</taxon>
        <taxon>Lactobacillales</taxon>
        <taxon>Lactobacillaceae</taxon>
        <taxon>Secundilactobacillus</taxon>
    </lineage>
</organism>
<keyword evidence="4" id="KW-0804">Transcription</keyword>
<dbReference type="InterPro" id="IPR036390">
    <property type="entry name" value="WH_DNA-bd_sf"/>
</dbReference>
<dbReference type="AlphaFoldDB" id="A0A1B2IVC8"/>
<dbReference type="Pfam" id="PF03466">
    <property type="entry name" value="LysR_substrate"/>
    <property type="match status" value="1"/>
</dbReference>
<dbReference type="OrthoDB" id="9803735at2"/>
<dbReference type="InterPro" id="IPR005119">
    <property type="entry name" value="LysR_subst-bd"/>
</dbReference>
<dbReference type="GO" id="GO:0005829">
    <property type="term" value="C:cytosol"/>
    <property type="evidence" value="ECO:0007669"/>
    <property type="project" value="TreeGrafter"/>
</dbReference>
<evidence type="ECO:0000256" key="4">
    <source>
        <dbReference type="ARBA" id="ARBA00023163"/>
    </source>
</evidence>
<evidence type="ECO:0000256" key="2">
    <source>
        <dbReference type="ARBA" id="ARBA00023015"/>
    </source>
</evidence>
<evidence type="ECO:0000259" key="5">
    <source>
        <dbReference type="PROSITE" id="PS50931"/>
    </source>
</evidence>